<dbReference type="GO" id="GO:0009307">
    <property type="term" value="P:DNA restriction-modification system"/>
    <property type="evidence" value="ECO:0007669"/>
    <property type="project" value="UniProtKB-KW"/>
</dbReference>
<name>X0X3Q2_9ZZZZ</name>
<dbReference type="PANTHER" id="PTHR30195">
    <property type="entry name" value="TYPE I SITE-SPECIFIC DEOXYRIBONUCLEASE PROTEIN SUBUNIT M AND R"/>
    <property type="match status" value="1"/>
</dbReference>
<evidence type="ECO:0000313" key="3">
    <source>
        <dbReference type="EMBL" id="GAG19626.1"/>
    </source>
</evidence>
<dbReference type="AlphaFoldDB" id="X0X3Q2"/>
<gene>
    <name evidence="3" type="ORF">S01H1_56580</name>
</gene>
<evidence type="ECO:0000256" key="1">
    <source>
        <dbReference type="ARBA" id="ARBA00022747"/>
    </source>
</evidence>
<feature type="non-terminal residue" evidence="3">
    <location>
        <position position="1"/>
    </location>
</feature>
<evidence type="ECO:0000256" key="2">
    <source>
        <dbReference type="SAM" id="Coils"/>
    </source>
</evidence>
<proteinExistence type="predicted"/>
<reference evidence="3" key="1">
    <citation type="journal article" date="2014" name="Front. Microbiol.">
        <title>High frequency of phylogenetically diverse reductive dehalogenase-homologous genes in deep subseafloor sedimentary metagenomes.</title>
        <authorList>
            <person name="Kawai M."/>
            <person name="Futagami T."/>
            <person name="Toyoda A."/>
            <person name="Takaki Y."/>
            <person name="Nishi S."/>
            <person name="Hori S."/>
            <person name="Arai W."/>
            <person name="Tsubouchi T."/>
            <person name="Morono Y."/>
            <person name="Uchiyama I."/>
            <person name="Ito T."/>
            <person name="Fujiyama A."/>
            <person name="Inagaki F."/>
            <person name="Takami H."/>
        </authorList>
    </citation>
    <scope>NUCLEOTIDE SEQUENCE</scope>
    <source>
        <strain evidence="3">Expedition CK06-06</strain>
    </source>
</reference>
<feature type="non-terminal residue" evidence="3">
    <location>
        <position position="257"/>
    </location>
</feature>
<accession>X0X3Q2</accession>
<sequence length="257" mass="29501">EALDFMPDYQLLTEINVLAGKHFCDARLSMKGVPPKLRGITDAYLESKGIDLKVAPISILDQDFESQVGKRKRTKTKAAEVEHAIRHHLDVDLDDDPDLQASFAEALKKILEDFQKNWKKIYEELEKLRQRIINARKEPTYGLHRKKQMPLFRMFRLEIFGTSDDSISQASPSAAGEPPHPIWMAEEDKISHMVDLTQKTFLVVERELKLTGFWESIPARNKLKADLQSILLAPEFTKVSDLIKNRAHIISRIMEIA</sequence>
<feature type="coiled-coil region" evidence="2">
    <location>
        <begin position="111"/>
        <end position="138"/>
    </location>
</feature>
<dbReference type="EMBL" id="BARS01036850">
    <property type="protein sequence ID" value="GAG19626.1"/>
    <property type="molecule type" value="Genomic_DNA"/>
</dbReference>
<keyword evidence="1" id="KW-0680">Restriction system</keyword>
<protein>
    <submittedName>
        <fullName evidence="3">Uncharacterized protein</fullName>
    </submittedName>
</protein>
<keyword evidence="2" id="KW-0175">Coiled coil</keyword>
<dbReference type="InterPro" id="IPR051268">
    <property type="entry name" value="Type-I_R_enzyme_R_subunit"/>
</dbReference>
<dbReference type="PANTHER" id="PTHR30195:SF15">
    <property type="entry name" value="TYPE I RESTRICTION ENZYME HINDI ENDONUCLEASE SUBUNIT"/>
    <property type="match status" value="1"/>
</dbReference>
<comment type="caution">
    <text evidence="3">The sequence shown here is derived from an EMBL/GenBank/DDBJ whole genome shotgun (WGS) entry which is preliminary data.</text>
</comment>
<organism evidence="3">
    <name type="scientific">marine sediment metagenome</name>
    <dbReference type="NCBI Taxonomy" id="412755"/>
    <lineage>
        <taxon>unclassified sequences</taxon>
        <taxon>metagenomes</taxon>
        <taxon>ecological metagenomes</taxon>
    </lineage>
</organism>